<protein>
    <submittedName>
        <fullName evidence="1">Uncharacterized protein</fullName>
    </submittedName>
</protein>
<gene>
    <name evidence="1" type="ORF">Cgig2_007626</name>
</gene>
<dbReference type="AlphaFoldDB" id="A0A9Q1GQ84"/>
<reference evidence="1" key="1">
    <citation type="submission" date="2022-04" db="EMBL/GenBank/DDBJ databases">
        <title>Carnegiea gigantea Genome sequencing and assembly v2.</title>
        <authorList>
            <person name="Copetti D."/>
            <person name="Sanderson M.J."/>
            <person name="Burquez A."/>
            <person name="Wojciechowski M.F."/>
        </authorList>
    </citation>
    <scope>NUCLEOTIDE SEQUENCE</scope>
    <source>
        <strain evidence="1">SGP5-SGP5p</strain>
        <tissue evidence="1">Aerial part</tissue>
    </source>
</reference>
<accession>A0A9Q1GQ84</accession>
<proteinExistence type="predicted"/>
<keyword evidence="2" id="KW-1185">Reference proteome</keyword>
<comment type="caution">
    <text evidence="1">The sequence shown here is derived from an EMBL/GenBank/DDBJ whole genome shotgun (WGS) entry which is preliminary data.</text>
</comment>
<dbReference type="EMBL" id="JAKOGI010001585">
    <property type="protein sequence ID" value="KAJ8424901.1"/>
    <property type="molecule type" value="Genomic_DNA"/>
</dbReference>
<organism evidence="1 2">
    <name type="scientific">Carnegiea gigantea</name>
    <dbReference type="NCBI Taxonomy" id="171969"/>
    <lineage>
        <taxon>Eukaryota</taxon>
        <taxon>Viridiplantae</taxon>
        <taxon>Streptophyta</taxon>
        <taxon>Embryophyta</taxon>
        <taxon>Tracheophyta</taxon>
        <taxon>Spermatophyta</taxon>
        <taxon>Magnoliopsida</taxon>
        <taxon>eudicotyledons</taxon>
        <taxon>Gunneridae</taxon>
        <taxon>Pentapetalae</taxon>
        <taxon>Caryophyllales</taxon>
        <taxon>Cactineae</taxon>
        <taxon>Cactaceae</taxon>
        <taxon>Cactoideae</taxon>
        <taxon>Echinocereeae</taxon>
        <taxon>Carnegiea</taxon>
    </lineage>
</organism>
<evidence type="ECO:0000313" key="2">
    <source>
        <dbReference type="Proteomes" id="UP001153076"/>
    </source>
</evidence>
<evidence type="ECO:0000313" key="1">
    <source>
        <dbReference type="EMBL" id="KAJ8424901.1"/>
    </source>
</evidence>
<dbReference type="Proteomes" id="UP001153076">
    <property type="component" value="Unassembled WGS sequence"/>
</dbReference>
<name>A0A9Q1GQ84_9CARY</name>
<sequence>MASPGCPSVLYFFRASKLTTSLFPWGTREGTCEKKLSLYTPTETKRGVTSRIPYLLGLLSNKVMPLLIPPAFGVDRHLFGSGISSLEDRQPCPCLICIKQIRSQTWKQQAVLCSLAVGSPKGFCTGFPLFQSGMSPQSDALHRKRKSYFQCFTFDFFLIAVMKPGLLLKQYRPKSLVSLGTL</sequence>